<proteinExistence type="predicted"/>
<sequence length="283" mass="30001">MALRLLEEHRIDAWHELISSHNSLQLRMEELRLPTRTHNMPTTLPSLSSPMPEAFEQPTDVHAAVSHAAVAVAMAQSQGQAGRPSSSGAQPLMMINPGVMMPMAGQPAGLPQMQNMGYGARDSISHNNQRSNTKNCVYPGCTKGAIGKLKLCIAHGGGKRCTVPGCNKAAQGQQPLCKAHGGGRRCQFPGCPRSARDRTDLCIGHGGGKRCAFVGCSTSARSGTLYCSLHDGVIKKHSVRMGGGNEGARAQECAEPQLARNGNGVYGYMSGAVPVTQQRLPPQ</sequence>
<accession>A0AB34JN23</accession>
<evidence type="ECO:0000259" key="1">
    <source>
        <dbReference type="Pfam" id="PF24906"/>
    </source>
</evidence>
<comment type="caution">
    <text evidence="2">The sequence shown here is derived from an EMBL/GenBank/DDBJ whole genome shotgun (WGS) entry which is preliminary data.</text>
</comment>
<evidence type="ECO:0000313" key="3">
    <source>
        <dbReference type="Proteomes" id="UP001515480"/>
    </source>
</evidence>
<dbReference type="Proteomes" id="UP001515480">
    <property type="component" value="Unassembled WGS sequence"/>
</dbReference>
<dbReference type="AlphaFoldDB" id="A0AB34JN23"/>
<dbReference type="InterPro" id="IPR056866">
    <property type="entry name" value="Znf_WRKY19"/>
</dbReference>
<feature type="domain" description="WRKY19-like zinc finger" evidence="1">
    <location>
        <begin position="158"/>
        <end position="182"/>
    </location>
</feature>
<name>A0AB34JN23_PRYPA</name>
<organism evidence="2 3">
    <name type="scientific">Prymnesium parvum</name>
    <name type="common">Toxic golden alga</name>
    <dbReference type="NCBI Taxonomy" id="97485"/>
    <lineage>
        <taxon>Eukaryota</taxon>
        <taxon>Haptista</taxon>
        <taxon>Haptophyta</taxon>
        <taxon>Prymnesiophyceae</taxon>
        <taxon>Prymnesiales</taxon>
        <taxon>Prymnesiaceae</taxon>
        <taxon>Prymnesium</taxon>
    </lineage>
</organism>
<dbReference type="PANTHER" id="PTHR31827:SF1">
    <property type="entry name" value="EMB|CAB89363.1"/>
    <property type="match status" value="1"/>
</dbReference>
<gene>
    <name evidence="2" type="ORF">AB1Y20_018084</name>
</gene>
<feature type="domain" description="WRKY19-like zinc finger" evidence="1">
    <location>
        <begin position="183"/>
        <end position="207"/>
    </location>
</feature>
<dbReference type="Pfam" id="PF24906">
    <property type="entry name" value="Zf_WRKY19"/>
    <property type="match status" value="2"/>
</dbReference>
<dbReference type="PANTHER" id="PTHR31827">
    <property type="entry name" value="EMB|CAB89363.1"/>
    <property type="match status" value="1"/>
</dbReference>
<keyword evidence="3" id="KW-1185">Reference proteome</keyword>
<dbReference type="EMBL" id="JBGBPQ010000006">
    <property type="protein sequence ID" value="KAL1523128.1"/>
    <property type="molecule type" value="Genomic_DNA"/>
</dbReference>
<evidence type="ECO:0000313" key="2">
    <source>
        <dbReference type="EMBL" id="KAL1523128.1"/>
    </source>
</evidence>
<protein>
    <recommendedName>
        <fullName evidence="1">WRKY19-like zinc finger domain-containing protein</fullName>
    </recommendedName>
</protein>
<reference evidence="2 3" key="1">
    <citation type="journal article" date="2024" name="Science">
        <title>Giant polyketide synthase enzymes in the biosynthesis of giant marine polyether toxins.</title>
        <authorList>
            <person name="Fallon T.R."/>
            <person name="Shende V.V."/>
            <person name="Wierzbicki I.H."/>
            <person name="Pendleton A.L."/>
            <person name="Watervoot N.F."/>
            <person name="Auber R.P."/>
            <person name="Gonzalez D.J."/>
            <person name="Wisecaver J.H."/>
            <person name="Moore B.S."/>
        </authorList>
    </citation>
    <scope>NUCLEOTIDE SEQUENCE [LARGE SCALE GENOMIC DNA]</scope>
    <source>
        <strain evidence="2 3">12B1</strain>
    </source>
</reference>